<reference evidence="1" key="2">
    <citation type="submission" date="2025-09" db="UniProtKB">
        <authorList>
            <consortium name="Ensembl"/>
        </authorList>
    </citation>
    <scope>IDENTIFICATION</scope>
</reference>
<organism evidence="1 2">
    <name type="scientific">Salvator merianae</name>
    <name type="common">Argentine black and white tegu</name>
    <name type="synonym">Tupinambis merianae</name>
    <dbReference type="NCBI Taxonomy" id="96440"/>
    <lineage>
        <taxon>Eukaryota</taxon>
        <taxon>Metazoa</taxon>
        <taxon>Chordata</taxon>
        <taxon>Craniata</taxon>
        <taxon>Vertebrata</taxon>
        <taxon>Euteleostomi</taxon>
        <taxon>Lepidosauria</taxon>
        <taxon>Squamata</taxon>
        <taxon>Bifurcata</taxon>
        <taxon>Unidentata</taxon>
        <taxon>Episquamata</taxon>
        <taxon>Laterata</taxon>
        <taxon>Teiioidea</taxon>
        <taxon>Teiidae</taxon>
        <taxon>Salvator</taxon>
    </lineage>
</organism>
<evidence type="ECO:0000313" key="2">
    <source>
        <dbReference type="Proteomes" id="UP000694421"/>
    </source>
</evidence>
<dbReference type="Proteomes" id="UP000694421">
    <property type="component" value="Unplaced"/>
</dbReference>
<dbReference type="AlphaFoldDB" id="A0A8D0C0W3"/>
<dbReference type="Ensembl" id="ENSSMRT00000014397.1">
    <property type="protein sequence ID" value="ENSSMRP00000012352.1"/>
    <property type="gene ID" value="ENSSMRG00000009655.1"/>
</dbReference>
<reference evidence="1" key="1">
    <citation type="submission" date="2025-08" db="UniProtKB">
        <authorList>
            <consortium name="Ensembl"/>
        </authorList>
    </citation>
    <scope>IDENTIFICATION</scope>
</reference>
<protein>
    <submittedName>
        <fullName evidence="1">Uncharacterized protein</fullName>
    </submittedName>
</protein>
<keyword evidence="2" id="KW-1185">Reference proteome</keyword>
<proteinExistence type="predicted"/>
<evidence type="ECO:0000313" key="1">
    <source>
        <dbReference type="Ensembl" id="ENSSMRP00000012352.1"/>
    </source>
</evidence>
<sequence>GFQSKPHLCLTTLWSQIVGFSGFVLDIFSEVLYRLFTAWLTTKSFVTHFDQGTNNLSRLSSLHAQKLRMNPITLRFLATIPVLKTSALQAIRKEMENKSASVIVSLYKFMGRPYLEYCVQFR</sequence>
<name>A0A8D0C0W3_SALMN</name>
<accession>A0A8D0C0W3</accession>